<evidence type="ECO:0000313" key="1">
    <source>
        <dbReference type="EMBL" id="MEQ2316960.1"/>
    </source>
</evidence>
<protein>
    <submittedName>
        <fullName evidence="1">Uncharacterized protein</fullName>
    </submittedName>
</protein>
<keyword evidence="2" id="KW-1185">Reference proteome</keyword>
<sequence length="107" mass="12097">MVQCVFVSGGTLNMLSVFGEFIGEVCVVKISQYYDETEKHVKHTGHSWETLLQAFILLRYNALQKYTRGQCSSGGAAEIRRWKTLLMVLLAVHSANLVFMKEKLGKI</sequence>
<organism evidence="1 2">
    <name type="scientific">Ameca splendens</name>
    <dbReference type="NCBI Taxonomy" id="208324"/>
    <lineage>
        <taxon>Eukaryota</taxon>
        <taxon>Metazoa</taxon>
        <taxon>Chordata</taxon>
        <taxon>Craniata</taxon>
        <taxon>Vertebrata</taxon>
        <taxon>Euteleostomi</taxon>
        <taxon>Actinopterygii</taxon>
        <taxon>Neopterygii</taxon>
        <taxon>Teleostei</taxon>
        <taxon>Neoteleostei</taxon>
        <taxon>Acanthomorphata</taxon>
        <taxon>Ovalentaria</taxon>
        <taxon>Atherinomorphae</taxon>
        <taxon>Cyprinodontiformes</taxon>
        <taxon>Goodeidae</taxon>
        <taxon>Ameca</taxon>
    </lineage>
</organism>
<reference evidence="1 2" key="1">
    <citation type="submission" date="2021-06" db="EMBL/GenBank/DDBJ databases">
        <authorList>
            <person name="Palmer J.M."/>
        </authorList>
    </citation>
    <scope>NUCLEOTIDE SEQUENCE [LARGE SCALE GENOMIC DNA]</scope>
    <source>
        <strain evidence="1 2">AS_MEX2019</strain>
        <tissue evidence="1">Muscle</tissue>
    </source>
</reference>
<comment type="caution">
    <text evidence="1">The sequence shown here is derived from an EMBL/GenBank/DDBJ whole genome shotgun (WGS) entry which is preliminary data.</text>
</comment>
<name>A0ABV1AF30_9TELE</name>
<evidence type="ECO:0000313" key="2">
    <source>
        <dbReference type="Proteomes" id="UP001469553"/>
    </source>
</evidence>
<accession>A0ABV1AF30</accession>
<dbReference type="EMBL" id="JAHRIP010091284">
    <property type="protein sequence ID" value="MEQ2316960.1"/>
    <property type="molecule type" value="Genomic_DNA"/>
</dbReference>
<proteinExistence type="predicted"/>
<dbReference type="Proteomes" id="UP001469553">
    <property type="component" value="Unassembled WGS sequence"/>
</dbReference>
<gene>
    <name evidence="1" type="ORF">AMECASPLE_037878</name>
</gene>